<evidence type="ECO:0000313" key="2">
    <source>
        <dbReference type="Proteomes" id="UP001060919"/>
    </source>
</evidence>
<dbReference type="EMBL" id="AP026867">
    <property type="protein sequence ID" value="BDS13969.1"/>
    <property type="molecule type" value="Genomic_DNA"/>
</dbReference>
<accession>A0A915YJ55</accession>
<dbReference type="AlphaFoldDB" id="A0A915YJ55"/>
<dbReference type="KEGG" id="aup:AsAng_0047320"/>
<keyword evidence="2" id="KW-1185">Reference proteome</keyword>
<protein>
    <submittedName>
        <fullName evidence="1">Uncharacterized protein</fullName>
    </submittedName>
</protein>
<sequence>MGYRPPKLTIDPLQIYRTINFLTNKHSLLTLFVYQQTN</sequence>
<organism evidence="1 2">
    <name type="scientific">Aureispira anguillae</name>
    <dbReference type="NCBI Taxonomy" id="2864201"/>
    <lineage>
        <taxon>Bacteria</taxon>
        <taxon>Pseudomonadati</taxon>
        <taxon>Bacteroidota</taxon>
        <taxon>Saprospiria</taxon>
        <taxon>Saprospirales</taxon>
        <taxon>Saprospiraceae</taxon>
        <taxon>Aureispira</taxon>
    </lineage>
</organism>
<name>A0A915YJ55_9BACT</name>
<dbReference type="Proteomes" id="UP001060919">
    <property type="component" value="Chromosome"/>
</dbReference>
<gene>
    <name evidence="1" type="ORF">AsAng_0047320</name>
</gene>
<reference evidence="1" key="1">
    <citation type="submission" date="2022-09" db="EMBL/GenBank/DDBJ databases">
        <title>Aureispira anguillicida sp. nov., isolated from Leptocephalus of Japanese eel Anguilla japonica.</title>
        <authorList>
            <person name="Yuasa K."/>
            <person name="Mekata T."/>
            <person name="Ikunari K."/>
        </authorList>
    </citation>
    <scope>NUCLEOTIDE SEQUENCE</scope>
    <source>
        <strain evidence="1">EL160426</strain>
    </source>
</reference>
<proteinExistence type="predicted"/>
<evidence type="ECO:0000313" key="1">
    <source>
        <dbReference type="EMBL" id="BDS13969.1"/>
    </source>
</evidence>